<gene>
    <name evidence="1" type="ORF">HPBE_LOCUS15014</name>
</gene>
<evidence type="ECO:0000313" key="2">
    <source>
        <dbReference type="Proteomes" id="UP000050761"/>
    </source>
</evidence>
<reference evidence="3" key="2">
    <citation type="submission" date="2019-09" db="UniProtKB">
        <authorList>
            <consortium name="WormBaseParasite"/>
        </authorList>
    </citation>
    <scope>IDENTIFICATION</scope>
</reference>
<dbReference type="Proteomes" id="UP000050761">
    <property type="component" value="Unassembled WGS sequence"/>
</dbReference>
<dbReference type="WBParaSite" id="HPBE_0001501301-mRNA-1">
    <property type="protein sequence ID" value="HPBE_0001501301-mRNA-1"/>
    <property type="gene ID" value="HPBE_0001501301"/>
</dbReference>
<name>A0A183G1E9_HELPZ</name>
<sequence>MFVSYNELARFAKGETDFKDNTRSRNLQAVDDSVVLDDVKRIRRLPPGVLRQDSDVPNRQSSAVSKLSASVEYLNYIKYGADWGYMDNSNMRLRGLYYECDPTNFQGTAAQKVVLFGTQAWLHNRFSSYRQK</sequence>
<keyword evidence="2" id="KW-1185">Reference proteome</keyword>
<proteinExistence type="predicted"/>
<evidence type="ECO:0000313" key="3">
    <source>
        <dbReference type="WBParaSite" id="HPBE_0001501301-mRNA-1"/>
    </source>
</evidence>
<accession>A0A3P8AX60</accession>
<dbReference type="EMBL" id="UZAH01028654">
    <property type="protein sequence ID" value="VDP01528.1"/>
    <property type="molecule type" value="Genomic_DNA"/>
</dbReference>
<dbReference type="AlphaFoldDB" id="A0A183G1E9"/>
<evidence type="ECO:0000313" key="1">
    <source>
        <dbReference type="EMBL" id="VDP01528.1"/>
    </source>
</evidence>
<reference evidence="1 2" key="1">
    <citation type="submission" date="2018-11" db="EMBL/GenBank/DDBJ databases">
        <authorList>
            <consortium name="Pathogen Informatics"/>
        </authorList>
    </citation>
    <scope>NUCLEOTIDE SEQUENCE [LARGE SCALE GENOMIC DNA]</scope>
</reference>
<organism evidence="2 3">
    <name type="scientific">Heligmosomoides polygyrus</name>
    <name type="common">Parasitic roundworm</name>
    <dbReference type="NCBI Taxonomy" id="6339"/>
    <lineage>
        <taxon>Eukaryota</taxon>
        <taxon>Metazoa</taxon>
        <taxon>Ecdysozoa</taxon>
        <taxon>Nematoda</taxon>
        <taxon>Chromadorea</taxon>
        <taxon>Rhabditida</taxon>
        <taxon>Rhabditina</taxon>
        <taxon>Rhabditomorpha</taxon>
        <taxon>Strongyloidea</taxon>
        <taxon>Heligmosomidae</taxon>
        <taxon>Heligmosomoides</taxon>
    </lineage>
</organism>
<accession>A0A183G1E9</accession>
<dbReference type="OrthoDB" id="428480at2759"/>
<protein>
    <submittedName>
        <fullName evidence="3">TonB-dependent receptor</fullName>
    </submittedName>
</protein>